<sequence length="240" mass="25888">TTSSFIVGSGADWAAAIESDDELEAIETDADALNNGESVGQFWGGGTSLPMRQRKESTAAAPQVTVGVGVADVDLTGGQDGRRAINTPTSTPSIGCATLAGIGVGIVEVQRRRRPWYTCGGMLCGNKQQRRRAPNILRYVLYVFLVAAVRPAGSHAGPHVRPVRLRLGHPGDQKPSYPGFIIRGYLGKWTLLIKSYGRNEGLKKREVLSARRLPRRQHRIRGAPLGGVLFSLERPATISH</sequence>
<protein>
    <submittedName>
        <fullName evidence="2">AP2/ERF domain-containing protein</fullName>
    </submittedName>
</protein>
<dbReference type="WBParaSite" id="maker-unitig_39881-snap-gene-0.1-mRNA-1">
    <property type="protein sequence ID" value="maker-unitig_39881-snap-gene-0.1-mRNA-1"/>
    <property type="gene ID" value="maker-unitig_39881-snap-gene-0.1"/>
</dbReference>
<keyword evidence="1" id="KW-1185">Reference proteome</keyword>
<reference evidence="2" key="1">
    <citation type="submission" date="2016-11" db="UniProtKB">
        <authorList>
            <consortium name="WormBaseParasite"/>
        </authorList>
    </citation>
    <scope>IDENTIFICATION</scope>
</reference>
<evidence type="ECO:0000313" key="1">
    <source>
        <dbReference type="Proteomes" id="UP000095280"/>
    </source>
</evidence>
<dbReference type="Proteomes" id="UP000095280">
    <property type="component" value="Unplaced"/>
</dbReference>
<organism evidence="1 2">
    <name type="scientific">Macrostomum lignano</name>
    <dbReference type="NCBI Taxonomy" id="282301"/>
    <lineage>
        <taxon>Eukaryota</taxon>
        <taxon>Metazoa</taxon>
        <taxon>Spiralia</taxon>
        <taxon>Lophotrochozoa</taxon>
        <taxon>Platyhelminthes</taxon>
        <taxon>Rhabditophora</taxon>
        <taxon>Macrostomorpha</taxon>
        <taxon>Macrostomida</taxon>
        <taxon>Macrostomidae</taxon>
        <taxon>Macrostomum</taxon>
    </lineage>
</organism>
<accession>A0A1I8FLM0</accession>
<proteinExistence type="predicted"/>
<name>A0A1I8FLM0_9PLAT</name>
<evidence type="ECO:0000313" key="2">
    <source>
        <dbReference type="WBParaSite" id="maker-unitig_39881-snap-gene-0.1-mRNA-1"/>
    </source>
</evidence>
<dbReference type="AlphaFoldDB" id="A0A1I8FLM0"/>